<accession>A0A9D7XUU1</accession>
<dbReference type="EMBL" id="JADKGY010000035">
    <property type="protein sequence ID" value="MBK9985303.1"/>
    <property type="molecule type" value="Genomic_DNA"/>
</dbReference>
<evidence type="ECO:0000313" key="1">
    <source>
        <dbReference type="EMBL" id="MBK9985303.1"/>
    </source>
</evidence>
<proteinExistence type="predicted"/>
<reference evidence="1 2" key="1">
    <citation type="submission" date="2020-10" db="EMBL/GenBank/DDBJ databases">
        <title>Connecting structure to function with the recovery of over 1000 high-quality activated sludge metagenome-assembled genomes encoding full-length rRNA genes using long-read sequencing.</title>
        <authorList>
            <person name="Singleton C.M."/>
            <person name="Petriglieri F."/>
            <person name="Kristensen J.M."/>
            <person name="Kirkegaard R.H."/>
            <person name="Michaelsen T.Y."/>
            <person name="Andersen M.H."/>
            <person name="Karst S.M."/>
            <person name="Dueholm M.S."/>
            <person name="Nielsen P.H."/>
            <person name="Albertsen M."/>
        </authorList>
    </citation>
    <scope>NUCLEOTIDE SEQUENCE [LARGE SCALE GENOMIC DNA]</scope>
    <source>
        <strain evidence="1">Ribe_18-Q3-R11-54_MAXAC.273</strain>
    </source>
</reference>
<evidence type="ECO:0000313" key="2">
    <source>
        <dbReference type="Proteomes" id="UP000808337"/>
    </source>
</evidence>
<protein>
    <submittedName>
        <fullName evidence="1">Uncharacterized protein</fullName>
    </submittedName>
</protein>
<comment type="caution">
    <text evidence="1">The sequence shown here is derived from an EMBL/GenBank/DDBJ whole genome shotgun (WGS) entry which is preliminary data.</text>
</comment>
<dbReference type="Proteomes" id="UP000808337">
    <property type="component" value="Unassembled WGS sequence"/>
</dbReference>
<gene>
    <name evidence="1" type="ORF">IPP15_23685</name>
</gene>
<name>A0A9D7XUU1_9BACT</name>
<organism evidence="1 2">
    <name type="scientific">Candidatus Opimibacter skivensis</name>
    <dbReference type="NCBI Taxonomy" id="2982028"/>
    <lineage>
        <taxon>Bacteria</taxon>
        <taxon>Pseudomonadati</taxon>
        <taxon>Bacteroidota</taxon>
        <taxon>Saprospiria</taxon>
        <taxon>Saprospirales</taxon>
        <taxon>Saprospiraceae</taxon>
        <taxon>Candidatus Opimibacter</taxon>
    </lineage>
</organism>
<sequence length="66" mass="7262">MIHVSAIKISNNSPASPGIGFSNTEVNSRRMEYLMNNAHEYYVSIQYSSPPGCIESALFSNCFTAN</sequence>
<dbReference type="AlphaFoldDB" id="A0A9D7XUU1"/>